<dbReference type="Proteomes" id="UP000010472">
    <property type="component" value="Chromosome"/>
</dbReference>
<name>K9W3Z6_9CYAN</name>
<dbReference type="KEGG" id="cep:Cri9333_4142"/>
<organism evidence="2 3">
    <name type="scientific">Crinalium epipsammum PCC 9333</name>
    <dbReference type="NCBI Taxonomy" id="1173022"/>
    <lineage>
        <taxon>Bacteria</taxon>
        <taxon>Bacillati</taxon>
        <taxon>Cyanobacteriota</taxon>
        <taxon>Cyanophyceae</taxon>
        <taxon>Gomontiellales</taxon>
        <taxon>Gomontiellaceae</taxon>
        <taxon>Crinalium</taxon>
    </lineage>
</organism>
<evidence type="ECO:0000313" key="3">
    <source>
        <dbReference type="Proteomes" id="UP000010472"/>
    </source>
</evidence>
<protein>
    <submittedName>
        <fullName evidence="2">Uncharacterized protein</fullName>
    </submittedName>
</protein>
<dbReference type="EMBL" id="CP003620">
    <property type="protein sequence ID" value="AFZ14936.1"/>
    <property type="molecule type" value="Genomic_DNA"/>
</dbReference>
<feature type="signal peptide" evidence="1">
    <location>
        <begin position="1"/>
        <end position="20"/>
    </location>
</feature>
<dbReference type="AlphaFoldDB" id="K9W3Z6"/>
<reference evidence="2 3" key="1">
    <citation type="submission" date="2012-06" db="EMBL/GenBank/DDBJ databases">
        <title>Finished chromosome of genome of Crinalium epipsammum PCC 9333.</title>
        <authorList>
            <consortium name="US DOE Joint Genome Institute"/>
            <person name="Gugger M."/>
            <person name="Coursin T."/>
            <person name="Rippka R."/>
            <person name="Tandeau De Marsac N."/>
            <person name="Huntemann M."/>
            <person name="Wei C.-L."/>
            <person name="Han J."/>
            <person name="Detter J.C."/>
            <person name="Han C."/>
            <person name="Tapia R."/>
            <person name="Davenport K."/>
            <person name="Daligault H."/>
            <person name="Erkkila T."/>
            <person name="Gu W."/>
            <person name="Munk A.C.C."/>
            <person name="Teshima H."/>
            <person name="Xu Y."/>
            <person name="Chain P."/>
            <person name="Chen A."/>
            <person name="Krypides N."/>
            <person name="Mavromatis K."/>
            <person name="Markowitz V."/>
            <person name="Szeto E."/>
            <person name="Ivanova N."/>
            <person name="Mikhailova N."/>
            <person name="Ovchinnikova G."/>
            <person name="Pagani I."/>
            <person name="Pati A."/>
            <person name="Goodwin L."/>
            <person name="Peters L."/>
            <person name="Pitluck S."/>
            <person name="Woyke T."/>
            <person name="Kerfeld C."/>
        </authorList>
    </citation>
    <scope>NUCLEOTIDE SEQUENCE [LARGE SCALE GENOMIC DNA]</scope>
    <source>
        <strain evidence="2 3">PCC 9333</strain>
    </source>
</reference>
<dbReference type="RefSeq" id="WP_015205032.1">
    <property type="nucleotide sequence ID" value="NC_019753.1"/>
</dbReference>
<sequence>MNKKILFGASTAFIALTSLAVATVQQMPRAVAHRANEQVIAHHTPSPLVTS</sequence>
<proteinExistence type="predicted"/>
<gene>
    <name evidence="2" type="ORF">Cri9333_4142</name>
</gene>
<evidence type="ECO:0000313" key="2">
    <source>
        <dbReference type="EMBL" id="AFZ14936.1"/>
    </source>
</evidence>
<dbReference type="HOGENOM" id="CLU_3097898_0_0_3"/>
<evidence type="ECO:0000256" key="1">
    <source>
        <dbReference type="SAM" id="SignalP"/>
    </source>
</evidence>
<feature type="chain" id="PRO_5003937193" evidence="1">
    <location>
        <begin position="21"/>
        <end position="51"/>
    </location>
</feature>
<keyword evidence="3" id="KW-1185">Reference proteome</keyword>
<keyword evidence="1" id="KW-0732">Signal</keyword>
<accession>K9W3Z6</accession>